<evidence type="ECO:0000256" key="7">
    <source>
        <dbReference type="ARBA" id="ARBA00022824"/>
    </source>
</evidence>
<accession>A0ABQ9GU43</accession>
<dbReference type="InterPro" id="IPR039042">
    <property type="entry name" value="Alg13-like"/>
</dbReference>
<evidence type="ECO:0000313" key="9">
    <source>
        <dbReference type="EMBL" id="KAJ8875519.1"/>
    </source>
</evidence>
<keyword evidence="10" id="KW-1185">Reference proteome</keyword>
<dbReference type="SUPFAM" id="SSF53756">
    <property type="entry name" value="UDP-Glycosyltransferase/glycogen phosphorylase"/>
    <property type="match status" value="1"/>
</dbReference>
<keyword evidence="6" id="KW-0808">Transferase</keyword>
<evidence type="ECO:0000256" key="2">
    <source>
        <dbReference type="ARBA" id="ARBA00006962"/>
    </source>
</evidence>
<feature type="domain" description="Glycosyl transferase family 28 C-terminal" evidence="8">
    <location>
        <begin position="18"/>
        <end position="133"/>
    </location>
</feature>
<comment type="similarity">
    <text evidence="2">Belongs to the glycosyltransferase 28 family.</text>
</comment>
<name>A0ABQ9GU43_9NEOP</name>
<dbReference type="Pfam" id="PF04101">
    <property type="entry name" value="Glyco_tran_28_C"/>
    <property type="match status" value="1"/>
</dbReference>
<evidence type="ECO:0000313" key="10">
    <source>
        <dbReference type="Proteomes" id="UP001159363"/>
    </source>
</evidence>
<dbReference type="InterPro" id="IPR007235">
    <property type="entry name" value="Glyco_trans_28_C"/>
</dbReference>
<gene>
    <name evidence="9" type="ORF">PR048_023414</name>
</gene>
<evidence type="ECO:0000256" key="1">
    <source>
        <dbReference type="ARBA" id="ARBA00004240"/>
    </source>
</evidence>
<evidence type="ECO:0000256" key="6">
    <source>
        <dbReference type="ARBA" id="ARBA00022679"/>
    </source>
</evidence>
<sequence length="147" mass="16090">MRVVHVWLQVLKWQGYDRVMLQTGRGPPPALATGQQVYGVRVEHYGLKESIAEDIARAGLVVSHGGAGTCLEVLEAGKPLVVVANHELMDDHQLELAEQLHTAGHAYCCNIEQLASTLLHVDPSKLRPFPRGDPSAFVCFLDNMLGL</sequence>
<dbReference type="PANTHER" id="PTHR12867:SF6">
    <property type="entry name" value="N-ACETYLGLUCOSAMINYLDIPHOSPHODOLICHOL N-ACETYLGLUCOSAMINYLTRANSFERASE"/>
    <property type="match status" value="1"/>
</dbReference>
<comment type="subcellular location">
    <subcellularLocation>
        <location evidence="1">Endoplasmic reticulum</location>
    </subcellularLocation>
</comment>
<dbReference type="EC" id="2.4.1.141" evidence="3"/>
<organism evidence="9 10">
    <name type="scientific">Dryococelus australis</name>
    <dbReference type="NCBI Taxonomy" id="614101"/>
    <lineage>
        <taxon>Eukaryota</taxon>
        <taxon>Metazoa</taxon>
        <taxon>Ecdysozoa</taxon>
        <taxon>Arthropoda</taxon>
        <taxon>Hexapoda</taxon>
        <taxon>Insecta</taxon>
        <taxon>Pterygota</taxon>
        <taxon>Neoptera</taxon>
        <taxon>Polyneoptera</taxon>
        <taxon>Phasmatodea</taxon>
        <taxon>Verophasmatodea</taxon>
        <taxon>Anareolatae</taxon>
        <taxon>Phasmatidae</taxon>
        <taxon>Eurycanthinae</taxon>
        <taxon>Dryococelus</taxon>
    </lineage>
</organism>
<evidence type="ECO:0000256" key="4">
    <source>
        <dbReference type="ARBA" id="ARBA00017468"/>
    </source>
</evidence>
<protein>
    <recommendedName>
        <fullName evidence="4">UDP-N-acetylglucosamine transferase subunit ALG13</fullName>
        <ecNumber evidence="3">2.4.1.141</ecNumber>
    </recommendedName>
</protein>
<keyword evidence="5" id="KW-0328">Glycosyltransferase</keyword>
<evidence type="ECO:0000256" key="5">
    <source>
        <dbReference type="ARBA" id="ARBA00022676"/>
    </source>
</evidence>
<comment type="caution">
    <text evidence="9">The sequence shown here is derived from an EMBL/GenBank/DDBJ whole genome shotgun (WGS) entry which is preliminary data.</text>
</comment>
<evidence type="ECO:0000259" key="8">
    <source>
        <dbReference type="Pfam" id="PF04101"/>
    </source>
</evidence>
<dbReference type="Proteomes" id="UP001159363">
    <property type="component" value="Chromosome 8"/>
</dbReference>
<reference evidence="9 10" key="1">
    <citation type="submission" date="2023-02" db="EMBL/GenBank/DDBJ databases">
        <title>LHISI_Scaffold_Assembly.</title>
        <authorList>
            <person name="Stuart O.P."/>
            <person name="Cleave R."/>
            <person name="Magrath M.J.L."/>
            <person name="Mikheyev A.S."/>
        </authorList>
    </citation>
    <scope>NUCLEOTIDE SEQUENCE [LARGE SCALE GENOMIC DNA]</scope>
    <source>
        <strain evidence="9">Daus_M_001</strain>
        <tissue evidence="9">Leg muscle</tissue>
    </source>
</reference>
<dbReference type="EMBL" id="JARBHB010000009">
    <property type="protein sequence ID" value="KAJ8875519.1"/>
    <property type="molecule type" value="Genomic_DNA"/>
</dbReference>
<proteinExistence type="inferred from homology"/>
<dbReference type="Gene3D" id="3.40.50.2000">
    <property type="entry name" value="Glycogen Phosphorylase B"/>
    <property type="match status" value="1"/>
</dbReference>
<evidence type="ECO:0000256" key="3">
    <source>
        <dbReference type="ARBA" id="ARBA00012614"/>
    </source>
</evidence>
<dbReference type="PANTHER" id="PTHR12867">
    <property type="entry name" value="GLYCOSYL TRANSFERASE-RELATED"/>
    <property type="match status" value="1"/>
</dbReference>
<keyword evidence="7" id="KW-0256">Endoplasmic reticulum</keyword>